<dbReference type="InterPro" id="IPR008922">
    <property type="entry name" value="Di-copper_centre_dom_sf"/>
</dbReference>
<dbReference type="InterPro" id="IPR050316">
    <property type="entry name" value="Tyrosinase/Hemocyanin"/>
</dbReference>
<evidence type="ECO:0000259" key="4">
    <source>
        <dbReference type="PROSITE" id="PS00497"/>
    </source>
</evidence>
<dbReference type="Pfam" id="PF00264">
    <property type="entry name" value="Tyrosinase"/>
    <property type="match status" value="1"/>
</dbReference>
<feature type="domain" description="Tyrosinase copper-binding" evidence="5">
    <location>
        <begin position="361"/>
        <end position="372"/>
    </location>
</feature>
<keyword evidence="2" id="KW-0186">Copper</keyword>
<dbReference type="PRINTS" id="PR00092">
    <property type="entry name" value="TYROSINASE"/>
</dbReference>
<keyword evidence="1" id="KW-0479">Metal-binding</keyword>
<dbReference type="AlphaFoldDB" id="A0A7S0ZFM1"/>
<dbReference type="PANTHER" id="PTHR11474">
    <property type="entry name" value="TYROSINASE FAMILY MEMBER"/>
    <property type="match status" value="1"/>
</dbReference>
<name>A0A7S0ZFM1_9RHOD</name>
<evidence type="ECO:0000313" key="6">
    <source>
        <dbReference type="EMBL" id="CAD8820341.1"/>
    </source>
</evidence>
<gene>
    <name evidence="6" type="ORF">TOLI1172_LOCUS4733</name>
</gene>
<evidence type="ECO:0000259" key="5">
    <source>
        <dbReference type="PROSITE" id="PS00498"/>
    </source>
</evidence>
<dbReference type="GO" id="GO:0016491">
    <property type="term" value="F:oxidoreductase activity"/>
    <property type="evidence" value="ECO:0007669"/>
    <property type="project" value="InterPro"/>
</dbReference>
<dbReference type="PROSITE" id="PS00498">
    <property type="entry name" value="TYROSINASE_2"/>
    <property type="match status" value="1"/>
</dbReference>
<sequence>MVTDTLRVRRSIRELQAEYDQGNREGASKSEQELKKPLENLVRAWKIIQELDPSDQRSLFALGGYHGEPFEYRPAVDALSPTDTYTYWGGYCHHGNVLFPTWHRVYMLKVEQALQNALKEFDPDAELTLPFWDETDSKTKSEGIPQILTQEFFVLDRIDPENPLRQVEIKNPLRSFTLPLALNDNISGGQLYAKPQGYETTRYPQSGLVGTAEAKQISEKHNRKYSDPDENIQLLNQNVVAWLKGTGLPNPKDPYPSHAGGDGPTPSDKNPEGYGVGWMFEECLRAPNYTVFSNTTSAAQWNLSHPAENMVVSLEQPHNDIHLSVGGFDGTVMEPTQDQHVIGQIEGANGDMGENNTAALDPIFYFHHCNIDRVFWLWQKQNNATKRLEIITNYYGTSSSDSQGPTPGLAPGTSLDLDTPLLPFLKDTFGNPFTSRDCTDIEEQLGYTYEAGSLDKPAVSAFAKSSTRLIVRGIDRALFEGSFVIRAFAVFKDESNELATKYLGHHSVLSRRNVIKCANCLTHLEVIAHFSLQSIPEDRVESYNIMVHHRGTLQQLKEKVDLETQTPINALTAPRFPSRLPEKLRCITEVSKDISKGSTTTSVARETLRLDSGSKSGIKRRKTLFK</sequence>
<dbReference type="PROSITE" id="PS00497">
    <property type="entry name" value="TYROSINASE_1"/>
    <property type="match status" value="1"/>
</dbReference>
<proteinExistence type="predicted"/>
<reference evidence="6" key="1">
    <citation type="submission" date="2021-01" db="EMBL/GenBank/DDBJ databases">
        <authorList>
            <person name="Corre E."/>
            <person name="Pelletier E."/>
            <person name="Niang G."/>
            <person name="Scheremetjew M."/>
            <person name="Finn R."/>
            <person name="Kale V."/>
            <person name="Holt S."/>
            <person name="Cochrane G."/>
            <person name="Meng A."/>
            <person name="Brown T."/>
            <person name="Cohen L."/>
        </authorList>
    </citation>
    <scope>NUCLEOTIDE SEQUENCE</scope>
    <source>
        <strain evidence="6">CCMP3278</strain>
    </source>
</reference>
<evidence type="ECO:0000256" key="1">
    <source>
        <dbReference type="ARBA" id="ARBA00022723"/>
    </source>
</evidence>
<dbReference type="GO" id="GO:0046872">
    <property type="term" value="F:metal ion binding"/>
    <property type="evidence" value="ECO:0007669"/>
    <property type="project" value="UniProtKB-KW"/>
</dbReference>
<dbReference type="Gene3D" id="1.10.1280.10">
    <property type="entry name" value="Di-copper center containing domain from catechol oxidase"/>
    <property type="match status" value="1"/>
</dbReference>
<feature type="domain" description="Tyrosinase copper-binding" evidence="4">
    <location>
        <begin position="93"/>
        <end position="111"/>
    </location>
</feature>
<dbReference type="EMBL" id="HBFP01006632">
    <property type="protein sequence ID" value="CAD8820341.1"/>
    <property type="molecule type" value="Transcribed_RNA"/>
</dbReference>
<evidence type="ECO:0000256" key="2">
    <source>
        <dbReference type="ARBA" id="ARBA00023008"/>
    </source>
</evidence>
<dbReference type="PANTHER" id="PTHR11474:SF76">
    <property type="entry name" value="SHKT DOMAIN-CONTAINING PROTEIN"/>
    <property type="match status" value="1"/>
</dbReference>
<dbReference type="SUPFAM" id="SSF48056">
    <property type="entry name" value="Di-copper centre-containing domain"/>
    <property type="match status" value="1"/>
</dbReference>
<feature type="region of interest" description="Disordered" evidence="3">
    <location>
        <begin position="245"/>
        <end position="272"/>
    </location>
</feature>
<evidence type="ECO:0000256" key="3">
    <source>
        <dbReference type="SAM" id="MobiDB-lite"/>
    </source>
</evidence>
<accession>A0A7S0ZFM1</accession>
<dbReference type="InterPro" id="IPR002227">
    <property type="entry name" value="Tyrosinase_Cu-bd"/>
</dbReference>
<protein>
    <recommendedName>
        <fullName evidence="4 5">Tyrosinase copper-binding domain-containing protein</fullName>
    </recommendedName>
</protein>
<organism evidence="6">
    <name type="scientific">Timspurckia oligopyrenoides</name>
    <dbReference type="NCBI Taxonomy" id="708627"/>
    <lineage>
        <taxon>Eukaryota</taxon>
        <taxon>Rhodophyta</taxon>
        <taxon>Bangiophyceae</taxon>
        <taxon>Porphyridiales</taxon>
        <taxon>Porphyridiaceae</taxon>
        <taxon>Timspurckia</taxon>
    </lineage>
</organism>